<dbReference type="SUPFAM" id="SSF56935">
    <property type="entry name" value="Porins"/>
    <property type="match status" value="1"/>
</dbReference>
<keyword evidence="12" id="KW-0675">Receptor</keyword>
<name>A0A1G7VUK2_9SPHI</name>
<keyword evidence="4 8" id="KW-0812">Transmembrane</keyword>
<feature type="compositionally biased region" description="Gly residues" evidence="9">
    <location>
        <begin position="825"/>
        <end position="834"/>
    </location>
</feature>
<gene>
    <name evidence="12" type="ORF">SAMN05192573_104195</name>
</gene>
<feature type="domain" description="Outer membrane protein beta-barrel" evidence="11">
    <location>
        <begin position="398"/>
        <end position="800"/>
    </location>
</feature>
<protein>
    <submittedName>
        <fullName evidence="12">Outer membrane receptor proteins, mostly Fe transport</fullName>
    </submittedName>
</protein>
<reference evidence="13" key="1">
    <citation type="submission" date="2016-10" db="EMBL/GenBank/DDBJ databases">
        <authorList>
            <person name="Varghese N."/>
            <person name="Submissions S."/>
        </authorList>
    </citation>
    <scope>NUCLEOTIDE SEQUENCE [LARGE SCALE GENOMIC DNA]</scope>
    <source>
        <strain evidence="13">Gh-67</strain>
    </source>
</reference>
<dbReference type="SUPFAM" id="SSF49464">
    <property type="entry name" value="Carboxypeptidase regulatory domain-like"/>
    <property type="match status" value="1"/>
</dbReference>
<organism evidence="12 13">
    <name type="scientific">Mucilaginibacter gossypii</name>
    <dbReference type="NCBI Taxonomy" id="551996"/>
    <lineage>
        <taxon>Bacteria</taxon>
        <taxon>Pseudomonadati</taxon>
        <taxon>Bacteroidota</taxon>
        <taxon>Sphingobacteriia</taxon>
        <taxon>Sphingobacteriales</taxon>
        <taxon>Sphingobacteriaceae</taxon>
        <taxon>Mucilaginibacter</taxon>
    </lineage>
</organism>
<evidence type="ECO:0000256" key="8">
    <source>
        <dbReference type="PROSITE-ProRule" id="PRU01360"/>
    </source>
</evidence>
<proteinExistence type="inferred from homology"/>
<feature type="chain" id="PRO_5011787048" evidence="10">
    <location>
        <begin position="28"/>
        <end position="834"/>
    </location>
</feature>
<evidence type="ECO:0000256" key="10">
    <source>
        <dbReference type="SAM" id="SignalP"/>
    </source>
</evidence>
<dbReference type="GO" id="GO:0009279">
    <property type="term" value="C:cell outer membrane"/>
    <property type="evidence" value="ECO:0007669"/>
    <property type="project" value="UniProtKB-SubCell"/>
</dbReference>
<evidence type="ECO:0000256" key="4">
    <source>
        <dbReference type="ARBA" id="ARBA00022692"/>
    </source>
</evidence>
<dbReference type="STRING" id="551996.SAMN05192573_104195"/>
<evidence type="ECO:0000256" key="9">
    <source>
        <dbReference type="SAM" id="MobiDB-lite"/>
    </source>
</evidence>
<dbReference type="PROSITE" id="PS52016">
    <property type="entry name" value="TONB_DEPENDENT_REC_3"/>
    <property type="match status" value="1"/>
</dbReference>
<evidence type="ECO:0000256" key="2">
    <source>
        <dbReference type="ARBA" id="ARBA00022448"/>
    </source>
</evidence>
<dbReference type="Gene3D" id="2.60.40.1120">
    <property type="entry name" value="Carboxypeptidase-like, regulatory domain"/>
    <property type="match status" value="1"/>
</dbReference>
<dbReference type="InterPro" id="IPR039426">
    <property type="entry name" value="TonB-dep_rcpt-like"/>
</dbReference>
<dbReference type="InterPro" id="IPR041700">
    <property type="entry name" value="OMP_b-brl_3"/>
</dbReference>
<evidence type="ECO:0000256" key="7">
    <source>
        <dbReference type="ARBA" id="ARBA00023237"/>
    </source>
</evidence>
<dbReference type="Gene3D" id="2.170.130.10">
    <property type="entry name" value="TonB-dependent receptor, plug domain"/>
    <property type="match status" value="1"/>
</dbReference>
<feature type="signal peptide" evidence="10">
    <location>
        <begin position="1"/>
        <end position="27"/>
    </location>
</feature>
<evidence type="ECO:0000256" key="5">
    <source>
        <dbReference type="ARBA" id="ARBA00022729"/>
    </source>
</evidence>
<evidence type="ECO:0000259" key="11">
    <source>
        <dbReference type="Pfam" id="PF14905"/>
    </source>
</evidence>
<feature type="compositionally biased region" description="Basic and acidic residues" evidence="9">
    <location>
        <begin position="814"/>
        <end position="824"/>
    </location>
</feature>
<dbReference type="Pfam" id="PF13715">
    <property type="entry name" value="CarbopepD_reg_2"/>
    <property type="match status" value="1"/>
</dbReference>
<dbReference type="PANTHER" id="PTHR30069:SF29">
    <property type="entry name" value="HEMOGLOBIN AND HEMOGLOBIN-HAPTOGLOBIN-BINDING PROTEIN 1-RELATED"/>
    <property type="match status" value="1"/>
</dbReference>
<keyword evidence="6 8" id="KW-0472">Membrane</keyword>
<dbReference type="InterPro" id="IPR008969">
    <property type="entry name" value="CarboxyPept-like_regulatory"/>
</dbReference>
<comment type="subcellular location">
    <subcellularLocation>
        <location evidence="1 8">Cell outer membrane</location>
        <topology evidence="1 8">Multi-pass membrane protein</topology>
    </subcellularLocation>
</comment>
<keyword evidence="7 8" id="KW-0998">Cell outer membrane</keyword>
<keyword evidence="2 8" id="KW-0813">Transport</keyword>
<evidence type="ECO:0000313" key="13">
    <source>
        <dbReference type="Proteomes" id="UP000199705"/>
    </source>
</evidence>
<keyword evidence="3 8" id="KW-1134">Transmembrane beta strand</keyword>
<feature type="region of interest" description="Disordered" evidence="9">
    <location>
        <begin position="814"/>
        <end position="834"/>
    </location>
</feature>
<comment type="similarity">
    <text evidence="8">Belongs to the TonB-dependent receptor family.</text>
</comment>
<dbReference type="InterPro" id="IPR036942">
    <property type="entry name" value="Beta-barrel_TonB_sf"/>
</dbReference>
<dbReference type="PANTHER" id="PTHR30069">
    <property type="entry name" value="TONB-DEPENDENT OUTER MEMBRANE RECEPTOR"/>
    <property type="match status" value="1"/>
</dbReference>
<evidence type="ECO:0000256" key="6">
    <source>
        <dbReference type="ARBA" id="ARBA00023136"/>
    </source>
</evidence>
<accession>A0A1G7VUK2</accession>
<evidence type="ECO:0000256" key="1">
    <source>
        <dbReference type="ARBA" id="ARBA00004571"/>
    </source>
</evidence>
<keyword evidence="5 10" id="KW-0732">Signal</keyword>
<dbReference type="InterPro" id="IPR037066">
    <property type="entry name" value="Plug_dom_sf"/>
</dbReference>
<dbReference type="AlphaFoldDB" id="A0A1G7VUK2"/>
<evidence type="ECO:0000313" key="12">
    <source>
        <dbReference type="EMBL" id="SDG63505.1"/>
    </source>
</evidence>
<dbReference type="EMBL" id="FNCG01000004">
    <property type="protein sequence ID" value="SDG63505.1"/>
    <property type="molecule type" value="Genomic_DNA"/>
</dbReference>
<sequence>MTKIAIMKQFLLTVLCCFVTGMAMAQAAAPVSVQNITVKGTVIDSATNKPLGYGTVALQDAATKTPVKSTLAKDDGSFELKAPEGKTYQLVVASVGYATKVLPVKITDKTFDAGRILVAASSKQLNEVTITAVKPVMKQEVDRLSYDVTADPESKAVSALDMMRKVPLLAVDGDDNIKLKGSGKYKILINGKESALMAKNPSDVLKAMPATNIEKIEVITTPPAKYDAEGLAGIINIITKKNADQGYNGSVNMRYNSVWGPGYNLNMTAKQGKFGVSGYAGFGNQKRNTNTFTTTQTQFEPNSKIVRSNILQDGTNSFGGKYRYANAEMSYEIDTLNLLTGSFEVFHGEFDQDGTQRSAQTNEAGALTQGYNLSSNGYNHDQGLDASINYQLGFKGHKDELLTLSYKYSYGPSKNFTDNQFSDRVNYYNSLQPDFRQYNNAGNREHTFQLDYAYPLKKISIEAGGKVILRNNFSDYRREDKDSTSSVYNVNTGQTGEFDYHQDVYSAYNSYQLKFDKWTGKAGLRLEHTQVNAVFTGTPLDKSYNNFIPSVSVQRSMKSSSISLGFTQRIQRPGIYQLNPFIDKSNPKFISTGNPDLKPELNNTFELNYSNFSKGSINVGLSYAFSNNAIQNVTSLIQNNMGDHIDTVTFTTYQNLGSNRSLGLNLNTNYSITKKFTVNINGQISHVWLKGTYNGQFYKNDGYTGNAFANIGYKFDGGYRIGLDAGFFSGDVTLQGKSSNFIFNSYVLSKEFLNKKLTISAVANNPYSKYRTFRSTTHTVDFDQESLYHNRYRNFAVRLNFKFGKLNGDIKKNQRGINNDDTKGGGKSNGGGNG</sequence>
<dbReference type="Pfam" id="PF14905">
    <property type="entry name" value="OMP_b-brl_3"/>
    <property type="match status" value="1"/>
</dbReference>
<dbReference type="Gene3D" id="2.40.170.20">
    <property type="entry name" value="TonB-dependent receptor, beta-barrel domain"/>
    <property type="match status" value="1"/>
</dbReference>
<keyword evidence="13" id="KW-1185">Reference proteome</keyword>
<dbReference type="GO" id="GO:0044718">
    <property type="term" value="P:siderophore transmembrane transport"/>
    <property type="evidence" value="ECO:0007669"/>
    <property type="project" value="TreeGrafter"/>
</dbReference>
<dbReference type="GO" id="GO:0015344">
    <property type="term" value="F:siderophore uptake transmembrane transporter activity"/>
    <property type="evidence" value="ECO:0007669"/>
    <property type="project" value="TreeGrafter"/>
</dbReference>
<evidence type="ECO:0000256" key="3">
    <source>
        <dbReference type="ARBA" id="ARBA00022452"/>
    </source>
</evidence>
<dbReference type="Proteomes" id="UP000199705">
    <property type="component" value="Unassembled WGS sequence"/>
</dbReference>